<evidence type="ECO:0000313" key="2">
    <source>
        <dbReference type="Proteomes" id="UP001255416"/>
    </source>
</evidence>
<dbReference type="Proteomes" id="UP001255416">
    <property type="component" value="Unassembled WGS sequence"/>
</dbReference>
<dbReference type="RefSeq" id="WP_316782191.1">
    <property type="nucleotide sequence ID" value="NZ_JASMWN010000032.1"/>
</dbReference>
<dbReference type="EMBL" id="JASMWN010000032">
    <property type="protein sequence ID" value="MDU9006834.1"/>
    <property type="molecule type" value="Genomic_DNA"/>
</dbReference>
<gene>
    <name evidence="1" type="ORF">QO231_23655</name>
</gene>
<comment type="caution">
    <text evidence="1">The sequence shown here is derived from an EMBL/GenBank/DDBJ whole genome shotgun (WGS) entry which is preliminary data.</text>
</comment>
<protein>
    <submittedName>
        <fullName evidence="1">Uncharacterized protein</fullName>
    </submittedName>
</protein>
<name>A0ABU3VL09_9RHOB</name>
<organism evidence="1 2">
    <name type="scientific">Sedimentitalea todarodis</name>
    <dbReference type="NCBI Taxonomy" id="1631240"/>
    <lineage>
        <taxon>Bacteria</taxon>
        <taxon>Pseudomonadati</taxon>
        <taxon>Pseudomonadota</taxon>
        <taxon>Alphaproteobacteria</taxon>
        <taxon>Rhodobacterales</taxon>
        <taxon>Paracoccaceae</taxon>
        <taxon>Sedimentitalea</taxon>
    </lineage>
</organism>
<proteinExistence type="predicted"/>
<evidence type="ECO:0000313" key="1">
    <source>
        <dbReference type="EMBL" id="MDU9006834.1"/>
    </source>
</evidence>
<reference evidence="2" key="1">
    <citation type="submission" date="2023-05" db="EMBL/GenBank/DDBJ databases">
        <title>Sedimentitalea sp. nov. JM2-8.</title>
        <authorList>
            <person name="Huang J."/>
        </authorList>
    </citation>
    <scope>NUCLEOTIDE SEQUENCE [LARGE SCALE GENOMIC DNA]</scope>
    <source>
        <strain evidence="2">KHS03</strain>
    </source>
</reference>
<keyword evidence="2" id="KW-1185">Reference proteome</keyword>
<sequence>MTARFGKGYAAQLMAFNIRKQRIVDPCNVEFDEDLFDEARDYSSWNRALNGKEVWEGIVDALHDLWGDQVSHPGKCLPNDVPPDDGLQGCMKQIATAPWWLDVLPVSALQSAFNAWFSGRPMGKAKVAEVKAAVDDC</sequence>
<accession>A0ABU3VL09</accession>